<reference evidence="2" key="1">
    <citation type="submission" date="2021-02" db="EMBL/GenBank/DDBJ databases">
        <authorList>
            <person name="Palmer J.M."/>
        </authorList>
    </citation>
    <scope>NUCLEOTIDE SEQUENCE</scope>
    <source>
        <strain evidence="2">SCRP23</strain>
    </source>
</reference>
<dbReference type="Proteomes" id="UP000693981">
    <property type="component" value="Unassembled WGS sequence"/>
</dbReference>
<proteinExistence type="predicted"/>
<sequence length="113" mass="13096">MKGDKTEAEETMEQIPSPPQQTQTAAQTMETYDQQLQQYQQQMAAIATTTMQQQQLQQQDERLRELETKSDRMLAMLDQQCKMIEAQNRQSEENSEALKKLLEQLTNKDSAVL</sequence>
<dbReference type="AlphaFoldDB" id="A0A8T1VXK2"/>
<evidence type="ECO:0000313" key="2">
    <source>
        <dbReference type="EMBL" id="KAG7385921.1"/>
    </source>
</evidence>
<name>A0A8T1VXK2_9STRA</name>
<evidence type="ECO:0000313" key="3">
    <source>
        <dbReference type="Proteomes" id="UP000693981"/>
    </source>
</evidence>
<dbReference type="EMBL" id="JAGDFL010000532">
    <property type="protein sequence ID" value="KAG7385921.1"/>
    <property type="molecule type" value="Genomic_DNA"/>
</dbReference>
<evidence type="ECO:0000256" key="1">
    <source>
        <dbReference type="SAM" id="MobiDB-lite"/>
    </source>
</evidence>
<organism evidence="2 3">
    <name type="scientific">Phytophthora boehmeriae</name>
    <dbReference type="NCBI Taxonomy" id="109152"/>
    <lineage>
        <taxon>Eukaryota</taxon>
        <taxon>Sar</taxon>
        <taxon>Stramenopiles</taxon>
        <taxon>Oomycota</taxon>
        <taxon>Peronosporomycetes</taxon>
        <taxon>Peronosporales</taxon>
        <taxon>Peronosporaceae</taxon>
        <taxon>Phytophthora</taxon>
    </lineage>
</organism>
<comment type="caution">
    <text evidence="2">The sequence shown here is derived from an EMBL/GenBank/DDBJ whole genome shotgun (WGS) entry which is preliminary data.</text>
</comment>
<feature type="compositionally biased region" description="Low complexity" evidence="1">
    <location>
        <begin position="20"/>
        <end position="29"/>
    </location>
</feature>
<protein>
    <submittedName>
        <fullName evidence="2">Uncharacterized protein</fullName>
    </submittedName>
</protein>
<feature type="region of interest" description="Disordered" evidence="1">
    <location>
        <begin position="1"/>
        <end position="29"/>
    </location>
</feature>
<keyword evidence="3" id="KW-1185">Reference proteome</keyword>
<gene>
    <name evidence="2" type="ORF">PHYBOEH_008866</name>
</gene>
<accession>A0A8T1VXK2</accession>